<dbReference type="RefSeq" id="WP_045030534.1">
    <property type="nucleotide sequence ID" value="NZ_JRHC01000003.1"/>
</dbReference>
<evidence type="ECO:0000256" key="1">
    <source>
        <dbReference type="ARBA" id="ARBA00000085"/>
    </source>
</evidence>
<evidence type="ECO:0000313" key="9">
    <source>
        <dbReference type="EMBL" id="KJF43301.1"/>
    </source>
</evidence>
<gene>
    <name evidence="9" type="ORF">LH29_13740</name>
</gene>
<evidence type="ECO:0000259" key="8">
    <source>
        <dbReference type="PROSITE" id="PS50109"/>
    </source>
</evidence>
<evidence type="ECO:0000256" key="5">
    <source>
        <dbReference type="ARBA" id="ARBA00022777"/>
    </source>
</evidence>
<dbReference type="Pfam" id="PF02518">
    <property type="entry name" value="HATPase_c"/>
    <property type="match status" value="1"/>
</dbReference>
<proteinExistence type="predicted"/>
<sequence>MLEEQTLTSYAPAMRYTNGQLESQFKTILENKQLVNFVESISQMVIILNKHRQVVYANNSYKDFCKQLNHDPLIGKRPGETFNCANAFNSLTGCGTTDACKSCGAVNAILESQKGKRSTKECQILTIHNDALDLEVTANPLDLDGEKLTIFSVNDISADKRRKSLERVFIHDLLNSAGAISGLSSILKEIDDPEQLKDIAQTIEDASQNLIEEIQAQRELSAAERGELQLQLREVSSNTLLTDLQKTYAKHELNNGKPIQLSMDSTECTLTTDLVLVRRILGNMIKNAIEMNVPHDTITLCCKENENSIELSVHNNSVVPNKVKDQLFKRFFSTKGQGRGLGTYSMKLLGEKYLNGKVGFTSCEESGTTFYIQLPK</sequence>
<dbReference type="GO" id="GO:0005524">
    <property type="term" value="F:ATP binding"/>
    <property type="evidence" value="ECO:0007669"/>
    <property type="project" value="UniProtKB-KW"/>
</dbReference>
<dbReference type="GO" id="GO:0000156">
    <property type="term" value="F:phosphorelay response regulator activity"/>
    <property type="evidence" value="ECO:0007669"/>
    <property type="project" value="TreeGrafter"/>
</dbReference>
<dbReference type="PANTHER" id="PTHR42878">
    <property type="entry name" value="TWO-COMPONENT HISTIDINE KINASE"/>
    <property type="match status" value="1"/>
</dbReference>
<evidence type="ECO:0000256" key="4">
    <source>
        <dbReference type="ARBA" id="ARBA00022741"/>
    </source>
</evidence>
<dbReference type="SUPFAM" id="SSF55874">
    <property type="entry name" value="ATPase domain of HSP90 chaperone/DNA topoisomerase II/histidine kinase"/>
    <property type="match status" value="1"/>
</dbReference>
<dbReference type="PATRIC" id="fig|1544798.3.peg.2910"/>
<dbReference type="InterPro" id="IPR050351">
    <property type="entry name" value="BphY/WalK/GraS-like"/>
</dbReference>
<dbReference type="Gene3D" id="3.30.565.10">
    <property type="entry name" value="Histidine kinase-like ATPase, C-terminal domain"/>
    <property type="match status" value="1"/>
</dbReference>
<evidence type="ECO:0000256" key="6">
    <source>
        <dbReference type="ARBA" id="ARBA00022840"/>
    </source>
</evidence>
<dbReference type="SMART" id="SM00387">
    <property type="entry name" value="HATPase_c"/>
    <property type="match status" value="1"/>
</dbReference>
<dbReference type="InterPro" id="IPR036890">
    <property type="entry name" value="HATPase_C_sf"/>
</dbReference>
<name>A0A0D8J9V8_9BACT</name>
<keyword evidence="10" id="KW-1185">Reference proteome</keyword>
<accession>A0A0D8J9V8</accession>
<evidence type="ECO:0000256" key="2">
    <source>
        <dbReference type="ARBA" id="ARBA00012438"/>
    </source>
</evidence>
<comment type="catalytic activity">
    <reaction evidence="1">
        <text>ATP + protein L-histidine = ADP + protein N-phospho-L-histidine.</text>
        <dbReference type="EC" id="2.7.13.3"/>
    </reaction>
</comment>
<dbReference type="PROSITE" id="PS50109">
    <property type="entry name" value="HIS_KIN"/>
    <property type="match status" value="1"/>
</dbReference>
<dbReference type="GO" id="GO:0007234">
    <property type="term" value="P:osmosensory signaling via phosphorelay pathway"/>
    <property type="evidence" value="ECO:0007669"/>
    <property type="project" value="TreeGrafter"/>
</dbReference>
<dbReference type="Proteomes" id="UP000032544">
    <property type="component" value="Unassembled WGS sequence"/>
</dbReference>
<evidence type="ECO:0000313" key="10">
    <source>
        <dbReference type="Proteomes" id="UP000032544"/>
    </source>
</evidence>
<feature type="domain" description="Histidine kinase" evidence="8">
    <location>
        <begin position="168"/>
        <end position="376"/>
    </location>
</feature>
<keyword evidence="7" id="KW-0902">Two-component regulatory system</keyword>
<comment type="caution">
    <text evidence="9">The sequence shown here is derived from an EMBL/GenBank/DDBJ whole genome shotgun (WGS) entry which is preliminary data.</text>
</comment>
<reference evidence="9 10" key="1">
    <citation type="submission" date="2014-09" db="EMBL/GenBank/DDBJ databases">
        <title>Draft Genome Sequence of Draconibacterium sp. JN14CK-3.</title>
        <authorList>
            <person name="Dong C."/>
            <person name="Lai Q."/>
            <person name="Shao Z."/>
        </authorList>
    </citation>
    <scope>NUCLEOTIDE SEQUENCE [LARGE SCALE GENOMIC DNA]</scope>
    <source>
        <strain evidence="9 10">JN14CK-3</strain>
    </source>
</reference>
<dbReference type="AlphaFoldDB" id="A0A0D8J9V8"/>
<dbReference type="InterPro" id="IPR005467">
    <property type="entry name" value="His_kinase_dom"/>
</dbReference>
<organism evidence="9 10">
    <name type="scientific">Draconibacterium sediminis</name>
    <dbReference type="NCBI Taxonomy" id="1544798"/>
    <lineage>
        <taxon>Bacteria</taxon>
        <taxon>Pseudomonadati</taxon>
        <taxon>Bacteroidota</taxon>
        <taxon>Bacteroidia</taxon>
        <taxon>Marinilabiliales</taxon>
        <taxon>Prolixibacteraceae</taxon>
        <taxon>Draconibacterium</taxon>
    </lineage>
</organism>
<dbReference type="EC" id="2.7.13.3" evidence="2"/>
<protein>
    <recommendedName>
        <fullName evidence="2">histidine kinase</fullName>
        <ecNumber evidence="2">2.7.13.3</ecNumber>
    </recommendedName>
</protein>
<evidence type="ECO:0000256" key="7">
    <source>
        <dbReference type="ARBA" id="ARBA00023012"/>
    </source>
</evidence>
<keyword evidence="3" id="KW-0808">Transferase</keyword>
<dbReference type="PANTHER" id="PTHR42878:SF7">
    <property type="entry name" value="SENSOR HISTIDINE KINASE GLRK"/>
    <property type="match status" value="1"/>
</dbReference>
<keyword evidence="6" id="KW-0067">ATP-binding</keyword>
<dbReference type="GO" id="GO:0030295">
    <property type="term" value="F:protein kinase activator activity"/>
    <property type="evidence" value="ECO:0007669"/>
    <property type="project" value="TreeGrafter"/>
</dbReference>
<keyword evidence="5" id="KW-0418">Kinase</keyword>
<evidence type="ECO:0000256" key="3">
    <source>
        <dbReference type="ARBA" id="ARBA00022679"/>
    </source>
</evidence>
<dbReference type="OrthoDB" id="9792686at2"/>
<dbReference type="STRING" id="1544798.LH29_13740"/>
<dbReference type="GO" id="GO:0004673">
    <property type="term" value="F:protein histidine kinase activity"/>
    <property type="evidence" value="ECO:0007669"/>
    <property type="project" value="UniProtKB-EC"/>
</dbReference>
<dbReference type="InterPro" id="IPR003594">
    <property type="entry name" value="HATPase_dom"/>
</dbReference>
<keyword evidence="4" id="KW-0547">Nucleotide-binding</keyword>
<dbReference type="Gene3D" id="3.30.450.20">
    <property type="entry name" value="PAS domain"/>
    <property type="match status" value="1"/>
</dbReference>
<dbReference type="EMBL" id="JRHC01000003">
    <property type="protein sequence ID" value="KJF43301.1"/>
    <property type="molecule type" value="Genomic_DNA"/>
</dbReference>